<feature type="repeat" description="NHL" evidence="11">
    <location>
        <begin position="102"/>
        <end position="143"/>
    </location>
</feature>
<evidence type="ECO:0000256" key="7">
    <source>
        <dbReference type="ARBA" id="ARBA00023239"/>
    </source>
</evidence>
<feature type="binding site" evidence="9">
    <location>
        <position position="218"/>
    </location>
    <ligand>
        <name>Zn(2+)</name>
        <dbReference type="ChEBI" id="CHEBI:29105"/>
        <note>catalytic</note>
    </ligand>
</feature>
<keyword evidence="9" id="KW-0862">Zinc</keyword>
<dbReference type="EC" id="4.3.2.5" evidence="1"/>
<keyword evidence="6" id="KW-0325">Glycoprotein</keyword>
<name>A0A9P0AIT7_BEMTA</name>
<accession>A0A9P0AIT7</accession>
<comment type="cofactor">
    <cofactor evidence="9">
        <name>Zn(2+)</name>
        <dbReference type="ChEBI" id="CHEBI:29105"/>
    </cofactor>
    <text evidence="9">Binds one Zn(2+) ion per subunit.</text>
</comment>
<feature type="disulfide bond" evidence="10">
    <location>
        <begin position="165"/>
        <end position="185"/>
    </location>
</feature>
<dbReference type="EMBL" id="OU963868">
    <property type="protein sequence ID" value="CAH0393770.1"/>
    <property type="molecule type" value="Genomic_DNA"/>
</dbReference>
<feature type="signal peptide" evidence="12">
    <location>
        <begin position="1"/>
        <end position="20"/>
    </location>
</feature>
<feature type="binding site" evidence="8">
    <location>
        <position position="234"/>
    </location>
    <ligand>
        <name>a protein</name>
        <dbReference type="ChEBI" id="CHEBI:16541"/>
    </ligand>
    <ligandPart>
        <name>C-terminal Xaa-(2S)-2-hydroxyglycine residue</name>
        <dbReference type="ChEBI" id="CHEBI:142768"/>
    </ligandPart>
</feature>
<dbReference type="PRINTS" id="PR00790">
    <property type="entry name" value="PAMONOXGNASE"/>
</dbReference>
<evidence type="ECO:0000256" key="6">
    <source>
        <dbReference type="ARBA" id="ARBA00023180"/>
    </source>
</evidence>
<dbReference type="SUPFAM" id="SSF101898">
    <property type="entry name" value="NHL repeat"/>
    <property type="match status" value="1"/>
</dbReference>
<evidence type="ECO:0000256" key="10">
    <source>
        <dbReference type="PIRSR" id="PIRSR600720-3"/>
    </source>
</evidence>
<keyword evidence="9" id="KW-0106">Calcium</keyword>
<keyword evidence="3 12" id="KW-0732">Signal</keyword>
<evidence type="ECO:0000256" key="9">
    <source>
        <dbReference type="PIRSR" id="PIRSR600720-2"/>
    </source>
</evidence>
<dbReference type="PANTHER" id="PTHR10680:SF36">
    <property type="entry name" value="PEPTIDYL-ALPHA-HYDROXYGLYCINE ALPHA-AMIDATING LYASE 1"/>
    <property type="match status" value="1"/>
</dbReference>
<feature type="binding site" evidence="9">
    <location>
        <position position="316"/>
    </location>
    <ligand>
        <name>Zn(2+)</name>
        <dbReference type="ChEBI" id="CHEBI:29105"/>
        <note>catalytic</note>
    </ligand>
</feature>
<dbReference type="Pfam" id="PF01436">
    <property type="entry name" value="NHL"/>
    <property type="match status" value="2"/>
</dbReference>
<evidence type="ECO:0000313" key="14">
    <source>
        <dbReference type="Proteomes" id="UP001152759"/>
    </source>
</evidence>
<keyword evidence="2 9" id="KW-0479">Metal-binding</keyword>
<dbReference type="InterPro" id="IPR000720">
    <property type="entry name" value="PHM/PAL"/>
</dbReference>
<feature type="disulfide bond" evidence="10">
    <location>
        <begin position="230"/>
        <end position="241"/>
    </location>
</feature>
<gene>
    <name evidence="13" type="ORF">BEMITA_LOCUS12132</name>
</gene>
<feature type="binding site" evidence="9">
    <location>
        <position position="49"/>
    </location>
    <ligand>
        <name>Ca(2+)</name>
        <dbReference type="ChEBI" id="CHEBI:29108"/>
        <note>structural</note>
    </ligand>
</feature>
<dbReference type="InterPro" id="IPR001258">
    <property type="entry name" value="NHL_repeat"/>
</dbReference>
<feature type="repeat" description="NHL" evidence="11">
    <location>
        <begin position="213"/>
        <end position="245"/>
    </location>
</feature>
<feature type="binding site" evidence="8">
    <location>
        <position position="184"/>
    </location>
    <ligand>
        <name>a protein</name>
        <dbReference type="ChEBI" id="CHEBI:16541"/>
    </ligand>
    <ligandPart>
        <name>C-terminal Xaa-(2S)-2-hydroxyglycine residue</name>
        <dbReference type="ChEBI" id="CHEBI:142768"/>
    </ligandPart>
</feature>
<protein>
    <recommendedName>
        <fullName evidence="1">peptidylamidoglycolate lyase</fullName>
        <ecNumber evidence="1">4.3.2.5</ecNumber>
    </recommendedName>
</protein>
<evidence type="ECO:0000256" key="5">
    <source>
        <dbReference type="ARBA" id="ARBA00023157"/>
    </source>
</evidence>
<keyword evidence="4" id="KW-0677">Repeat</keyword>
<proteinExistence type="predicted"/>
<dbReference type="GO" id="GO:0005576">
    <property type="term" value="C:extracellular region"/>
    <property type="evidence" value="ECO:0007669"/>
    <property type="project" value="TreeGrafter"/>
</dbReference>
<evidence type="ECO:0000256" key="4">
    <source>
        <dbReference type="ARBA" id="ARBA00022737"/>
    </source>
</evidence>
<dbReference type="GO" id="GO:0004598">
    <property type="term" value="F:peptidylamidoglycolate lyase activity"/>
    <property type="evidence" value="ECO:0007669"/>
    <property type="project" value="UniProtKB-EC"/>
</dbReference>
<evidence type="ECO:0000256" key="2">
    <source>
        <dbReference type="ARBA" id="ARBA00022723"/>
    </source>
</evidence>
<dbReference type="GO" id="GO:0016020">
    <property type="term" value="C:membrane"/>
    <property type="evidence" value="ECO:0007669"/>
    <property type="project" value="InterPro"/>
</dbReference>
<feature type="repeat" description="NHL" evidence="11">
    <location>
        <begin position="156"/>
        <end position="195"/>
    </location>
</feature>
<evidence type="ECO:0000256" key="3">
    <source>
        <dbReference type="ARBA" id="ARBA00022729"/>
    </source>
</evidence>
<organism evidence="13 14">
    <name type="scientific">Bemisia tabaci</name>
    <name type="common">Sweetpotato whitefly</name>
    <name type="synonym">Aleurodes tabaci</name>
    <dbReference type="NCBI Taxonomy" id="7038"/>
    <lineage>
        <taxon>Eukaryota</taxon>
        <taxon>Metazoa</taxon>
        <taxon>Ecdysozoa</taxon>
        <taxon>Arthropoda</taxon>
        <taxon>Hexapoda</taxon>
        <taxon>Insecta</taxon>
        <taxon>Pterygota</taxon>
        <taxon>Neoptera</taxon>
        <taxon>Paraneoptera</taxon>
        <taxon>Hemiptera</taxon>
        <taxon>Sternorrhyncha</taxon>
        <taxon>Aleyrodoidea</taxon>
        <taxon>Aleyrodidae</taxon>
        <taxon>Aleyrodinae</taxon>
        <taxon>Bemisia</taxon>
    </lineage>
</organism>
<dbReference type="PROSITE" id="PS51257">
    <property type="entry name" value="PROKAR_LIPOPROTEIN"/>
    <property type="match status" value="1"/>
</dbReference>
<sequence>MCPASFRVFVFLTGIIGCLSTIPENEVVVSEVEDWPAEPIPKLGLVSGVAVNSRQQPIIFHRGPRKIKPYDSKLYNETGHFLLSHEGPIMEDTVLTLEPGSGAVLRSWGKGLFYFPHGIAVDSRDNVWLTDIALHQVMKFAENSTTPELILGEKFSPGSELHQFCKPTAVAISKDGNVFVADGYCNNRILKFDAKGNYVSQFPTQDTAPKGFHLNTPHSLAFIREEELLCVADRENHRILCVNMNPLHASETLKSITSVEKQVLGSPWAIASRGDLLLTVNGSLPYTATSGFIVDPITTQVISRWNPKSSSFRYAHDIAVSPDGNFMYVAEVGPSKIWKFEIKQIN</sequence>
<evidence type="ECO:0000313" key="13">
    <source>
        <dbReference type="EMBL" id="CAH0393770.1"/>
    </source>
</evidence>
<keyword evidence="14" id="KW-1185">Reference proteome</keyword>
<dbReference type="InterPro" id="IPR011042">
    <property type="entry name" value="6-blade_b-propeller_TolB-like"/>
</dbReference>
<dbReference type="PANTHER" id="PTHR10680">
    <property type="entry name" value="PEPTIDYL-GLYCINE ALPHA-AMIDATING MONOOXYGENASE"/>
    <property type="match status" value="1"/>
</dbReference>
<dbReference type="Gene3D" id="2.120.10.30">
    <property type="entry name" value="TolB, C-terminal domain"/>
    <property type="match status" value="1"/>
</dbReference>
<dbReference type="AlphaFoldDB" id="A0A9P0AIT7"/>
<keyword evidence="5 10" id="KW-1015">Disulfide bond</keyword>
<evidence type="ECO:0000256" key="8">
    <source>
        <dbReference type="PIRSR" id="PIRSR600720-1"/>
    </source>
</evidence>
<dbReference type="CDD" id="cd14958">
    <property type="entry name" value="NHL_PAL_like"/>
    <property type="match status" value="1"/>
</dbReference>
<feature type="binding site" evidence="9">
    <location>
        <position position="317"/>
    </location>
    <ligand>
        <name>Ca(2+)</name>
        <dbReference type="ChEBI" id="CHEBI:29108"/>
        <note>structural</note>
    </ligand>
</feature>
<feature type="chain" id="PRO_5040278116" description="peptidylamidoglycolate lyase" evidence="12">
    <location>
        <begin position="21"/>
        <end position="346"/>
    </location>
</feature>
<keyword evidence="7" id="KW-0456">Lyase</keyword>
<feature type="binding site" evidence="8">
    <location>
        <position position="62"/>
    </location>
    <ligand>
        <name>a protein</name>
        <dbReference type="ChEBI" id="CHEBI:16541"/>
    </ligand>
    <ligandPart>
        <name>C-terminal Xaa-(2S)-2-hydroxyglycine residue</name>
        <dbReference type="ChEBI" id="CHEBI:142768"/>
    </ligandPart>
</feature>
<dbReference type="PROSITE" id="PS51125">
    <property type="entry name" value="NHL"/>
    <property type="match status" value="3"/>
</dbReference>
<evidence type="ECO:0000256" key="11">
    <source>
        <dbReference type="PROSITE-ProRule" id="PRU00504"/>
    </source>
</evidence>
<dbReference type="GO" id="GO:0046872">
    <property type="term" value="F:metal ion binding"/>
    <property type="evidence" value="ECO:0007669"/>
    <property type="project" value="UniProtKB-KW"/>
</dbReference>
<evidence type="ECO:0000256" key="12">
    <source>
        <dbReference type="SAM" id="SignalP"/>
    </source>
</evidence>
<dbReference type="Proteomes" id="UP001152759">
    <property type="component" value="Chromosome 7"/>
</dbReference>
<reference evidence="13" key="1">
    <citation type="submission" date="2021-12" db="EMBL/GenBank/DDBJ databases">
        <authorList>
            <person name="King R."/>
        </authorList>
    </citation>
    <scope>NUCLEOTIDE SEQUENCE</scope>
</reference>
<feature type="binding site" evidence="9">
    <location>
        <position position="117"/>
    </location>
    <ligand>
        <name>Zn(2+)</name>
        <dbReference type="ChEBI" id="CHEBI:29105"/>
        <note>catalytic</note>
    </ligand>
</feature>
<evidence type="ECO:0000256" key="1">
    <source>
        <dbReference type="ARBA" id="ARBA00012343"/>
    </source>
</evidence>
<dbReference type="GO" id="GO:0006518">
    <property type="term" value="P:peptide metabolic process"/>
    <property type="evidence" value="ECO:0007669"/>
    <property type="project" value="InterPro"/>
</dbReference>